<evidence type="ECO:0000256" key="6">
    <source>
        <dbReference type="ARBA" id="ARBA00022908"/>
    </source>
</evidence>
<feature type="domain" description="Integrase catalytic" evidence="13">
    <location>
        <begin position="7"/>
        <end position="126"/>
    </location>
</feature>
<keyword evidence="1" id="KW-0540">Nuclease</keyword>
<keyword evidence="7" id="KW-0695">RNA-directed DNA polymerase</keyword>
<dbReference type="Gene3D" id="3.30.420.10">
    <property type="entry name" value="Ribonuclease H-like superfamily/Ribonuclease H"/>
    <property type="match status" value="1"/>
</dbReference>
<feature type="compositionally biased region" description="Basic and acidic residues" evidence="12">
    <location>
        <begin position="242"/>
        <end position="252"/>
    </location>
</feature>
<dbReference type="InterPro" id="IPR039537">
    <property type="entry name" value="Retrotran_Ty1/copia-like"/>
</dbReference>
<dbReference type="GO" id="GO:0003964">
    <property type="term" value="F:RNA-directed DNA polymerase activity"/>
    <property type="evidence" value="ECO:0007669"/>
    <property type="project" value="UniProtKB-KW"/>
</dbReference>
<evidence type="ECO:0000256" key="2">
    <source>
        <dbReference type="ARBA" id="ARBA00022723"/>
    </source>
</evidence>
<dbReference type="AlphaFoldDB" id="A0A6L2KJX7"/>
<keyword evidence="6" id="KW-0229">DNA integration</keyword>
<feature type="coiled-coil region" evidence="11">
    <location>
        <begin position="422"/>
        <end position="449"/>
    </location>
</feature>
<dbReference type="EMBL" id="BKCJ010002497">
    <property type="protein sequence ID" value="GEU48962.1"/>
    <property type="molecule type" value="Genomic_DNA"/>
</dbReference>
<evidence type="ECO:0000256" key="8">
    <source>
        <dbReference type="ARBA" id="ARBA00022932"/>
    </source>
</evidence>
<reference evidence="14" key="1">
    <citation type="journal article" date="2019" name="Sci. Rep.">
        <title>Draft genome of Tanacetum cinerariifolium, the natural source of mosquito coil.</title>
        <authorList>
            <person name="Yamashiro T."/>
            <person name="Shiraishi A."/>
            <person name="Satake H."/>
            <person name="Nakayama K."/>
        </authorList>
    </citation>
    <scope>NUCLEOTIDE SEQUENCE</scope>
</reference>
<dbReference type="SUPFAM" id="SSF53098">
    <property type="entry name" value="Ribonuclease H-like"/>
    <property type="match status" value="1"/>
</dbReference>
<dbReference type="PROSITE" id="PS50994">
    <property type="entry name" value="INTEGRASE"/>
    <property type="match status" value="1"/>
</dbReference>
<evidence type="ECO:0000256" key="12">
    <source>
        <dbReference type="SAM" id="MobiDB-lite"/>
    </source>
</evidence>
<evidence type="ECO:0000256" key="9">
    <source>
        <dbReference type="ARBA" id="ARBA00023172"/>
    </source>
</evidence>
<dbReference type="InterPro" id="IPR013103">
    <property type="entry name" value="RVT_2"/>
</dbReference>
<dbReference type="InterPro" id="IPR001584">
    <property type="entry name" value="Integrase_cat-core"/>
</dbReference>
<dbReference type="GO" id="GO:0003676">
    <property type="term" value="F:nucleic acid binding"/>
    <property type="evidence" value="ECO:0007669"/>
    <property type="project" value="InterPro"/>
</dbReference>
<dbReference type="PANTHER" id="PTHR42648">
    <property type="entry name" value="TRANSPOSASE, PUTATIVE-RELATED"/>
    <property type="match status" value="1"/>
</dbReference>
<keyword evidence="3" id="KW-0255">Endonuclease</keyword>
<gene>
    <name evidence="14" type="ORF">Tci_020940</name>
</gene>
<evidence type="ECO:0000256" key="7">
    <source>
        <dbReference type="ARBA" id="ARBA00022918"/>
    </source>
</evidence>
<keyword evidence="8" id="KW-0548">Nucleotidyltransferase</keyword>
<keyword evidence="8" id="KW-0808">Transferase</keyword>
<dbReference type="InterPro" id="IPR012337">
    <property type="entry name" value="RNaseH-like_sf"/>
</dbReference>
<evidence type="ECO:0000259" key="13">
    <source>
        <dbReference type="PROSITE" id="PS50994"/>
    </source>
</evidence>
<comment type="caution">
    <text evidence="14">The sequence shown here is derived from an EMBL/GenBank/DDBJ whole genome shotgun (WGS) entry which is preliminary data.</text>
</comment>
<dbReference type="GO" id="GO:0015074">
    <property type="term" value="P:DNA integration"/>
    <property type="evidence" value="ECO:0007669"/>
    <property type="project" value="UniProtKB-KW"/>
</dbReference>
<evidence type="ECO:0000256" key="4">
    <source>
        <dbReference type="ARBA" id="ARBA00022801"/>
    </source>
</evidence>
<keyword evidence="9" id="KW-0233">DNA recombination</keyword>
<protein>
    <submittedName>
        <fullName evidence="14">Retrovirus-related Pol polyprotein from transposon TNT 1-94</fullName>
    </submittedName>
</protein>
<evidence type="ECO:0000313" key="14">
    <source>
        <dbReference type="EMBL" id="GEU48962.1"/>
    </source>
</evidence>
<sequence>MSKSKKKPHKPKFEDTNQEKVYLLHMDLCDPMRIASVNEKKYILVIVDDYSRFSWVKCLRSKDEASDFIIKFLKMIQVRLKTPAYRIRTDNGIEFFNQTLHEYYEKVGISHETSVARSPQQNDFDEFTAMASKHSSLEPALHELTPASISSGLVPNPPPSTSFIPPSRTNWDLLFQPLFDELLTLPSSVDYPVPKVIALIAEVAAPKPAGSTGSPSSTTVHQDAPSPNVTHMNNDPLFGVEESPKTPTFRDDSLHESLYEDSTSQESSSNIRQTHTSFESLGRWTKDHPIANVISDPSRSISTRKQLQTDAMWVLKNKARLVAHGFRQEEGIDFKESFSSVARIEAIHIFIANAAHKNMTISQMDVKTAFLNGELKEEVYISQQEGFVDHDNLSNVYKLKKALYGLKQAPRMSYDDIRPIFEKHFNSIMAFLEKREEELEEEAIKALKRKSENDVYNEATPLALKVPVVDYQIHTEHNKPYYKIIRADGTHQLFLSFLSVLRNFDREDLEMLWQIVQERFASLEPKNFLDEFLLNTLKAMFEKPNVEASI</sequence>
<name>A0A6L2KJX7_TANCI</name>
<evidence type="ECO:0000256" key="11">
    <source>
        <dbReference type="SAM" id="Coils"/>
    </source>
</evidence>
<dbReference type="PANTHER" id="PTHR42648:SF11">
    <property type="entry name" value="TRANSPOSON TY4-P GAG-POL POLYPROTEIN"/>
    <property type="match status" value="1"/>
</dbReference>
<keyword evidence="5" id="KW-0460">Magnesium</keyword>
<keyword evidence="2" id="KW-0479">Metal-binding</keyword>
<dbReference type="Pfam" id="PF00665">
    <property type="entry name" value="rve"/>
    <property type="match status" value="1"/>
</dbReference>
<keyword evidence="11" id="KW-0175">Coiled coil</keyword>
<keyword evidence="8" id="KW-0239">DNA-directed DNA polymerase</keyword>
<evidence type="ECO:0000256" key="1">
    <source>
        <dbReference type="ARBA" id="ARBA00022722"/>
    </source>
</evidence>
<keyword evidence="4" id="KW-0378">Hydrolase</keyword>
<dbReference type="GO" id="GO:0046872">
    <property type="term" value="F:metal ion binding"/>
    <property type="evidence" value="ECO:0007669"/>
    <property type="project" value="UniProtKB-KW"/>
</dbReference>
<evidence type="ECO:0000256" key="10">
    <source>
        <dbReference type="ARBA" id="ARBA00023268"/>
    </source>
</evidence>
<dbReference type="InterPro" id="IPR036397">
    <property type="entry name" value="RNaseH_sf"/>
</dbReference>
<evidence type="ECO:0000256" key="3">
    <source>
        <dbReference type="ARBA" id="ARBA00022759"/>
    </source>
</evidence>
<proteinExistence type="predicted"/>
<keyword evidence="10" id="KW-0511">Multifunctional enzyme</keyword>
<dbReference type="GO" id="GO:0003887">
    <property type="term" value="F:DNA-directed DNA polymerase activity"/>
    <property type="evidence" value="ECO:0007669"/>
    <property type="project" value="UniProtKB-KW"/>
</dbReference>
<dbReference type="GO" id="GO:0016787">
    <property type="term" value="F:hydrolase activity"/>
    <property type="evidence" value="ECO:0007669"/>
    <property type="project" value="UniProtKB-KW"/>
</dbReference>
<organism evidence="14">
    <name type="scientific">Tanacetum cinerariifolium</name>
    <name type="common">Dalmatian daisy</name>
    <name type="synonym">Chrysanthemum cinerariifolium</name>
    <dbReference type="NCBI Taxonomy" id="118510"/>
    <lineage>
        <taxon>Eukaryota</taxon>
        <taxon>Viridiplantae</taxon>
        <taxon>Streptophyta</taxon>
        <taxon>Embryophyta</taxon>
        <taxon>Tracheophyta</taxon>
        <taxon>Spermatophyta</taxon>
        <taxon>Magnoliopsida</taxon>
        <taxon>eudicotyledons</taxon>
        <taxon>Gunneridae</taxon>
        <taxon>Pentapetalae</taxon>
        <taxon>asterids</taxon>
        <taxon>campanulids</taxon>
        <taxon>Asterales</taxon>
        <taxon>Asteraceae</taxon>
        <taxon>Asteroideae</taxon>
        <taxon>Anthemideae</taxon>
        <taxon>Anthemidinae</taxon>
        <taxon>Tanacetum</taxon>
    </lineage>
</organism>
<accession>A0A6L2KJX7</accession>
<dbReference type="Pfam" id="PF07727">
    <property type="entry name" value="RVT_2"/>
    <property type="match status" value="1"/>
</dbReference>
<feature type="region of interest" description="Disordered" evidence="12">
    <location>
        <begin position="207"/>
        <end position="252"/>
    </location>
</feature>
<dbReference type="GO" id="GO:0004519">
    <property type="term" value="F:endonuclease activity"/>
    <property type="evidence" value="ECO:0007669"/>
    <property type="project" value="UniProtKB-KW"/>
</dbReference>
<evidence type="ECO:0000256" key="5">
    <source>
        <dbReference type="ARBA" id="ARBA00022842"/>
    </source>
</evidence>
<feature type="compositionally biased region" description="Low complexity" evidence="12">
    <location>
        <begin position="207"/>
        <end position="219"/>
    </location>
</feature>
<dbReference type="GO" id="GO:0006310">
    <property type="term" value="P:DNA recombination"/>
    <property type="evidence" value="ECO:0007669"/>
    <property type="project" value="UniProtKB-KW"/>
</dbReference>